<evidence type="ECO:0000313" key="4">
    <source>
        <dbReference type="Proteomes" id="UP000324298"/>
    </source>
</evidence>
<sequence>MSPTLRAPSLVLAFFLLIPALNASAAINEALIRDFAPVSGYVIQPAGSEFIIDLDARQQIAVGDIFSVVTPGEKIVHPVTKEVLGTQDTVKGILQVTRIKAGYSYCRPLGSVSAIRNGDVIRRFQNIDVDFWDYTGHGEQLFKELHAALPQLPWQGYTASQKNRPATPALPPGRPPALYFVLTNLGLDVRSSDFETIHSYPVFDLHQARTAPASAIEPASVKQDTAMISRGSAPGSETYWTSPPMKGMPVGVETGDFDGDGKQEIAVAFGDRIEIYRLAGQNYQQLATVPLGTAIRAYHLDGFDLKGNGRSQLFVSAVTNAGNLSGLIIESQDGQYRITRKDIPWHLRRLTMPGEGLVLLAQKMGLQGREFAGPIFRVKLAGGELVEGPAVEVPSKTNLYAFVLLPTKERNLFACLGDDGYLNIVTPDGQIMGSSVDKMGGSESYLEMNEDVPSGGESRISYIPARIEVNENGEILVPVNSGFSLLSRVRVFSKSEMKAMTWDGSTLREAWHSTQEKSYVADFRLADANNRGVKALVTAVAFPDYSPFSTRRAVLHVYELP</sequence>
<dbReference type="InterPro" id="IPR028994">
    <property type="entry name" value="Integrin_alpha_N"/>
</dbReference>
<dbReference type="SUPFAM" id="SSF69318">
    <property type="entry name" value="Integrin alpha N-terminal domain"/>
    <property type="match status" value="1"/>
</dbReference>
<keyword evidence="1 2" id="KW-0732">Signal</keyword>
<organism evidence="3 4">
    <name type="scientific">Oryzomonas rubra</name>
    <dbReference type="NCBI Taxonomy" id="2509454"/>
    <lineage>
        <taxon>Bacteria</taxon>
        <taxon>Pseudomonadati</taxon>
        <taxon>Thermodesulfobacteriota</taxon>
        <taxon>Desulfuromonadia</taxon>
        <taxon>Geobacterales</taxon>
        <taxon>Geobacteraceae</taxon>
        <taxon>Oryzomonas</taxon>
    </lineage>
</organism>
<evidence type="ECO:0000256" key="2">
    <source>
        <dbReference type="SAM" id="SignalP"/>
    </source>
</evidence>
<dbReference type="Proteomes" id="UP000324298">
    <property type="component" value="Unassembled WGS sequence"/>
</dbReference>
<name>A0A5A9XGF9_9BACT</name>
<feature type="chain" id="PRO_5022861818" evidence="2">
    <location>
        <begin position="26"/>
        <end position="561"/>
    </location>
</feature>
<dbReference type="OrthoDB" id="9813582at2"/>
<dbReference type="Pfam" id="PF13517">
    <property type="entry name" value="FG-GAP_3"/>
    <property type="match status" value="1"/>
</dbReference>
<reference evidence="3 4" key="1">
    <citation type="submission" date="2019-04" db="EMBL/GenBank/DDBJ databases">
        <title>Geobacter ruber sp. nov., ferric-reducing bacteria isolated from paddy soil.</title>
        <authorList>
            <person name="Xu Z."/>
            <person name="Masuda Y."/>
            <person name="Itoh H."/>
            <person name="Senoo K."/>
        </authorList>
    </citation>
    <scope>NUCLEOTIDE SEQUENCE [LARGE SCALE GENOMIC DNA]</scope>
    <source>
        <strain evidence="3 4">Red88</strain>
    </source>
</reference>
<comment type="caution">
    <text evidence="3">The sequence shown here is derived from an EMBL/GenBank/DDBJ whole genome shotgun (WGS) entry which is preliminary data.</text>
</comment>
<evidence type="ECO:0000256" key="1">
    <source>
        <dbReference type="ARBA" id="ARBA00022729"/>
    </source>
</evidence>
<dbReference type="RefSeq" id="WP_149307276.1">
    <property type="nucleotide sequence ID" value="NZ_SRSD01000005.1"/>
</dbReference>
<dbReference type="InterPro" id="IPR013517">
    <property type="entry name" value="FG-GAP"/>
</dbReference>
<proteinExistence type="predicted"/>
<keyword evidence="4" id="KW-1185">Reference proteome</keyword>
<feature type="signal peptide" evidence="2">
    <location>
        <begin position="1"/>
        <end position="25"/>
    </location>
</feature>
<protein>
    <submittedName>
        <fullName evidence="3">VCBS repeat-containing protein</fullName>
    </submittedName>
</protein>
<dbReference type="EMBL" id="SRSD01000005">
    <property type="protein sequence ID" value="KAA0891575.1"/>
    <property type="molecule type" value="Genomic_DNA"/>
</dbReference>
<evidence type="ECO:0000313" key="3">
    <source>
        <dbReference type="EMBL" id="KAA0891575.1"/>
    </source>
</evidence>
<accession>A0A5A9XGF9</accession>
<dbReference type="AlphaFoldDB" id="A0A5A9XGF9"/>
<gene>
    <name evidence="3" type="ORF">ET418_08970</name>
</gene>